<dbReference type="Gene3D" id="3.40.50.1820">
    <property type="entry name" value="alpha/beta hydrolase"/>
    <property type="match status" value="1"/>
</dbReference>
<dbReference type="NCBIfam" id="NF041556">
    <property type="entry name" value="tannase_B"/>
    <property type="match status" value="1"/>
</dbReference>
<dbReference type="InterPro" id="IPR049492">
    <property type="entry name" value="BD-FAE-like_dom"/>
</dbReference>
<organism evidence="2">
    <name type="scientific">Lactiplantibacillus plantarum</name>
    <name type="common">Lactobacillus plantarum</name>
    <dbReference type="NCBI Taxonomy" id="1590"/>
    <lineage>
        <taxon>Bacteria</taxon>
        <taxon>Bacillati</taxon>
        <taxon>Bacillota</taxon>
        <taxon>Bacilli</taxon>
        <taxon>Lactobacillales</taxon>
        <taxon>Lactobacillaceae</taxon>
        <taxon>Lactiplantibacillus</taxon>
    </lineage>
</organism>
<protein>
    <submittedName>
        <fullName evidence="2">Tannase</fullName>
        <ecNumber evidence="2">3.1.1.2</ecNumber>
    </submittedName>
</protein>
<keyword evidence="2" id="KW-0378">Hydrolase</keyword>
<gene>
    <name evidence="2" type="primary">tanLp1</name>
</gene>
<dbReference type="Pfam" id="PF20434">
    <property type="entry name" value="BD-FAE"/>
    <property type="match status" value="1"/>
</dbReference>
<evidence type="ECO:0000313" key="2">
    <source>
        <dbReference type="EMBL" id="AKG56053.1"/>
    </source>
</evidence>
<dbReference type="SMR" id="A0A0F7GJK2"/>
<proteinExistence type="predicted"/>
<reference evidence="2" key="1">
    <citation type="submission" date="2014-12" db="EMBL/GenBank/DDBJ databases">
        <title>Cloning, purification and characterization of recombinant tannase from Lactobacillus plantarum NRC10.</title>
        <authorList>
            <person name="Tork S."/>
            <person name="Aly M."/>
        </authorList>
    </citation>
    <scope>NUCLEOTIDE SEQUENCE</scope>
    <source>
        <strain evidence="2">NRC10</strain>
    </source>
</reference>
<sequence length="469" mass="50748">MSNRLIFDADWLVPEQVQVAGQAIQYYAARNIQYVQHPVAAIQVLNVFVPAAYLHGSSVNGYQRATAPILMPNTVGGYLPGPADDPQRVTWPTNAGTIQQALKRGYVVVAAGIRGRTTVDKSGQRVGQAPAFIVDMKAAIRYVKYNQGRLPGDTNRIITNGTSAGGATSALAGASGNSAYFEPALTALGAAPATDDIFAVSAYCPIHNLEHADMAYEWQFNGINDWHRYQPVAGTTKNGRPKFEPVSGQLTVEEQALSLALKAQFSTYLNQLKLTASDGTHLTLNEAGMGSFRDVVRQLLISSAQTAFDQGTDIHKYAGFVVTGNQVTDLDLSAYLKSLTRMKAVPAFDQLDLTSPENNLFGDATAKAKHFTALAQTRSTVTAQLADAELIQAINPLSYLTTTSSRVAKHWRIRHGAADRDTSFAIPIILAIMLENHGYGIDFALPWDIPHSGDYDLGDLFSWIDGLCQ</sequence>
<dbReference type="PATRIC" id="fig|1590.152.peg.2560"/>
<dbReference type="RefSeq" id="WP_011101979.1">
    <property type="nucleotide sequence ID" value="NZ_CAXLKC010000006.1"/>
</dbReference>
<dbReference type="EMBL" id="KP284303">
    <property type="protein sequence ID" value="AKG56053.1"/>
    <property type="molecule type" value="Genomic_DNA"/>
</dbReference>
<dbReference type="InterPro" id="IPR029058">
    <property type="entry name" value="AB_hydrolase_fold"/>
</dbReference>
<dbReference type="AlphaFoldDB" id="A0A0F7GJK2"/>
<dbReference type="InterPro" id="IPR048124">
    <property type="entry name" value="Tannase_B"/>
</dbReference>
<name>A0A0F7GJK2_LACPN</name>
<dbReference type="SUPFAM" id="SSF53474">
    <property type="entry name" value="alpha/beta-Hydrolases"/>
    <property type="match status" value="1"/>
</dbReference>
<feature type="domain" description="BD-FAE-like" evidence="1">
    <location>
        <begin position="95"/>
        <end position="205"/>
    </location>
</feature>
<evidence type="ECO:0000259" key="1">
    <source>
        <dbReference type="Pfam" id="PF20434"/>
    </source>
</evidence>
<accession>A0A0F7GJK2</accession>
<dbReference type="GO" id="GO:0004064">
    <property type="term" value="F:arylesterase activity"/>
    <property type="evidence" value="ECO:0007669"/>
    <property type="project" value="UniProtKB-EC"/>
</dbReference>
<dbReference type="EC" id="3.1.1.2" evidence="2"/>